<gene>
    <name evidence="6" type="ORF">H6G74_04485</name>
</gene>
<reference evidence="6 7" key="1">
    <citation type="journal article" date="2020" name="ISME J.">
        <title>Comparative genomics reveals insights into cyanobacterial evolution and habitat adaptation.</title>
        <authorList>
            <person name="Chen M.Y."/>
            <person name="Teng W.K."/>
            <person name="Zhao L."/>
            <person name="Hu C.X."/>
            <person name="Zhou Y.K."/>
            <person name="Han B.P."/>
            <person name="Song L.R."/>
            <person name="Shu W.S."/>
        </authorList>
    </citation>
    <scope>NUCLEOTIDE SEQUENCE [LARGE SCALE GENOMIC DNA]</scope>
    <source>
        <strain evidence="6 7">FACHB-130</strain>
    </source>
</reference>
<evidence type="ECO:0000259" key="4">
    <source>
        <dbReference type="PROSITE" id="PS50110"/>
    </source>
</evidence>
<dbReference type="Proteomes" id="UP000603457">
    <property type="component" value="Unassembled WGS sequence"/>
</dbReference>
<dbReference type="Gene3D" id="1.10.10.10">
    <property type="entry name" value="Winged helix-like DNA-binding domain superfamily/Winged helix DNA-binding domain"/>
    <property type="match status" value="1"/>
</dbReference>
<evidence type="ECO:0000256" key="3">
    <source>
        <dbReference type="PROSITE-ProRule" id="PRU01091"/>
    </source>
</evidence>
<dbReference type="SMART" id="SM00448">
    <property type="entry name" value="REC"/>
    <property type="match status" value="1"/>
</dbReference>
<keyword evidence="2" id="KW-0597">Phosphoprotein</keyword>
<feature type="domain" description="OmpR/PhoB-type" evidence="5">
    <location>
        <begin position="133"/>
        <end position="232"/>
    </location>
</feature>
<dbReference type="CDD" id="cd00383">
    <property type="entry name" value="trans_reg_C"/>
    <property type="match status" value="1"/>
</dbReference>
<dbReference type="Gene3D" id="3.40.50.2300">
    <property type="match status" value="1"/>
</dbReference>
<dbReference type="PROSITE" id="PS51755">
    <property type="entry name" value="OMPR_PHOB"/>
    <property type="match status" value="1"/>
</dbReference>
<dbReference type="InterPro" id="IPR039420">
    <property type="entry name" value="WalR-like"/>
</dbReference>
<dbReference type="PROSITE" id="PS50110">
    <property type="entry name" value="RESPONSE_REGULATORY"/>
    <property type="match status" value="1"/>
</dbReference>
<organism evidence="6 7">
    <name type="scientific">Nostoc spongiaeforme FACHB-130</name>
    <dbReference type="NCBI Taxonomy" id="1357510"/>
    <lineage>
        <taxon>Bacteria</taxon>
        <taxon>Bacillati</taxon>
        <taxon>Cyanobacteriota</taxon>
        <taxon>Cyanophyceae</taxon>
        <taxon>Nostocales</taxon>
        <taxon>Nostocaceae</taxon>
        <taxon>Nostoc</taxon>
    </lineage>
</organism>
<evidence type="ECO:0000259" key="5">
    <source>
        <dbReference type="PROSITE" id="PS51755"/>
    </source>
</evidence>
<dbReference type="PANTHER" id="PTHR48111:SF15">
    <property type="entry name" value="OMPR SUBFAMILY"/>
    <property type="match status" value="1"/>
</dbReference>
<dbReference type="InterPro" id="IPR001789">
    <property type="entry name" value="Sig_transdc_resp-reg_receiver"/>
</dbReference>
<proteinExistence type="predicted"/>
<dbReference type="InterPro" id="IPR001867">
    <property type="entry name" value="OmpR/PhoB-type_DNA-bd"/>
</dbReference>
<feature type="modified residue" description="4-aspartylphosphate" evidence="2">
    <location>
        <position position="51"/>
    </location>
</feature>
<sequence length="233" mass="26368">MRILVVEDDIQLAEMLMEALSDRQYVVDVAPDGEQAWDFIKILEYDLIVLDITLPKLDGVSFCQRLRSPTVGLNFSRNSTIPILMLTARDTLADKVTGLDAGADDYMVKPFEMPELMARVRALLRRNSSTASFPDLSWGSLRLNTNTYEVTYADQLLHLTPKEFALLELMVSSGRRVLSRAGIIERIWSLDDPPSEETVKSHIKSLRHKLKDAGAPDEFIETVHGLGYRLKQF</sequence>
<dbReference type="SUPFAM" id="SSF46894">
    <property type="entry name" value="C-terminal effector domain of the bipartite response regulators"/>
    <property type="match status" value="1"/>
</dbReference>
<dbReference type="PANTHER" id="PTHR48111">
    <property type="entry name" value="REGULATOR OF RPOS"/>
    <property type="match status" value="1"/>
</dbReference>
<dbReference type="Gene3D" id="6.10.250.690">
    <property type="match status" value="1"/>
</dbReference>
<accession>A0ABR8FQA4</accession>
<comment type="caution">
    <text evidence="6">The sequence shown here is derived from an EMBL/GenBank/DDBJ whole genome shotgun (WGS) entry which is preliminary data.</text>
</comment>
<evidence type="ECO:0000313" key="6">
    <source>
        <dbReference type="EMBL" id="MBD2593587.1"/>
    </source>
</evidence>
<dbReference type="EMBL" id="JACJTB010000003">
    <property type="protein sequence ID" value="MBD2593587.1"/>
    <property type="molecule type" value="Genomic_DNA"/>
</dbReference>
<dbReference type="RefSeq" id="WP_190966529.1">
    <property type="nucleotide sequence ID" value="NZ_JACJTB010000003.1"/>
</dbReference>
<dbReference type="SMART" id="SM00862">
    <property type="entry name" value="Trans_reg_C"/>
    <property type="match status" value="1"/>
</dbReference>
<dbReference type="SUPFAM" id="SSF52172">
    <property type="entry name" value="CheY-like"/>
    <property type="match status" value="1"/>
</dbReference>
<dbReference type="Pfam" id="PF00486">
    <property type="entry name" value="Trans_reg_C"/>
    <property type="match status" value="1"/>
</dbReference>
<dbReference type="InterPro" id="IPR036388">
    <property type="entry name" value="WH-like_DNA-bd_sf"/>
</dbReference>
<dbReference type="InterPro" id="IPR011006">
    <property type="entry name" value="CheY-like_superfamily"/>
</dbReference>
<keyword evidence="7" id="KW-1185">Reference proteome</keyword>
<evidence type="ECO:0000256" key="2">
    <source>
        <dbReference type="PROSITE-ProRule" id="PRU00169"/>
    </source>
</evidence>
<evidence type="ECO:0000313" key="7">
    <source>
        <dbReference type="Proteomes" id="UP000603457"/>
    </source>
</evidence>
<keyword evidence="1 3" id="KW-0238">DNA-binding</keyword>
<feature type="domain" description="Response regulatory" evidence="4">
    <location>
        <begin position="2"/>
        <end position="124"/>
    </location>
</feature>
<evidence type="ECO:0000256" key="1">
    <source>
        <dbReference type="ARBA" id="ARBA00023125"/>
    </source>
</evidence>
<feature type="DNA-binding region" description="OmpR/PhoB-type" evidence="3">
    <location>
        <begin position="133"/>
        <end position="232"/>
    </location>
</feature>
<dbReference type="InterPro" id="IPR016032">
    <property type="entry name" value="Sig_transdc_resp-reg_C-effctor"/>
</dbReference>
<protein>
    <submittedName>
        <fullName evidence="6">Response regulator transcription factor</fullName>
    </submittedName>
</protein>
<name>A0ABR8FQA4_9NOSO</name>
<dbReference type="Pfam" id="PF00072">
    <property type="entry name" value="Response_reg"/>
    <property type="match status" value="1"/>
</dbReference>